<dbReference type="InterPro" id="IPR031360">
    <property type="entry name" value="TrpP"/>
</dbReference>
<keyword evidence="1" id="KW-0812">Transmembrane</keyword>
<dbReference type="OrthoDB" id="2243651at2"/>
<dbReference type="AlphaFoldDB" id="A0A1N6U9J4"/>
<dbReference type="Pfam" id="PF17099">
    <property type="entry name" value="TrpP"/>
    <property type="match status" value="1"/>
</dbReference>
<gene>
    <name evidence="2" type="ORF">SAMN05421834_10686</name>
</gene>
<dbReference type="EMBL" id="FTNC01000006">
    <property type="protein sequence ID" value="SIQ62254.1"/>
    <property type="molecule type" value="Genomic_DNA"/>
</dbReference>
<evidence type="ECO:0000256" key="1">
    <source>
        <dbReference type="SAM" id="Phobius"/>
    </source>
</evidence>
<sequence length="177" mass="18721">MRISTKDLAQAALLVAIGFILHAFFPPIVMGMKPDFALAMMFILLIIKQDFKLGFLVAVSTGIFTALTTGFPGGQVANMVDKLLTFMIVYPLIPIIVKLPSRKLSTGIITAFGTLLSGCIFLGTAALLVGLPGPFTVLFSTVVIPAAAVNTITAVIVFSVVDFAMDVEVKGAKNEVV</sequence>
<dbReference type="Proteomes" id="UP000185669">
    <property type="component" value="Unassembled WGS sequence"/>
</dbReference>
<feature type="transmembrane region" description="Helical" evidence="1">
    <location>
        <begin position="83"/>
        <end position="101"/>
    </location>
</feature>
<name>A0A1N6U9J4_9FIRM</name>
<evidence type="ECO:0000313" key="2">
    <source>
        <dbReference type="EMBL" id="SIQ62254.1"/>
    </source>
</evidence>
<keyword evidence="1" id="KW-0472">Membrane</keyword>
<feature type="transmembrane region" description="Helical" evidence="1">
    <location>
        <begin position="108"/>
        <end position="131"/>
    </location>
</feature>
<keyword evidence="3" id="KW-1185">Reference proteome</keyword>
<dbReference type="RefSeq" id="WP_084566105.1">
    <property type="nucleotide sequence ID" value="NZ_FTNC01000006.1"/>
</dbReference>
<accession>A0A1N6U9J4</accession>
<proteinExistence type="predicted"/>
<keyword evidence="1" id="KW-1133">Transmembrane helix</keyword>
<reference evidence="3" key="1">
    <citation type="submission" date="2017-01" db="EMBL/GenBank/DDBJ databases">
        <authorList>
            <person name="Varghese N."/>
            <person name="Submissions S."/>
        </authorList>
    </citation>
    <scope>NUCLEOTIDE SEQUENCE [LARGE SCALE GENOMIC DNA]</scope>
    <source>
        <strain evidence="3">ATCC 700103</strain>
    </source>
</reference>
<feature type="transmembrane region" description="Helical" evidence="1">
    <location>
        <begin position="53"/>
        <end position="71"/>
    </location>
</feature>
<protein>
    <submittedName>
        <fullName evidence="2">Tryptophan transporter TrpP</fullName>
    </submittedName>
</protein>
<organism evidence="2 3">
    <name type="scientific">Halanaerobium kushneri</name>
    <dbReference type="NCBI Taxonomy" id="56779"/>
    <lineage>
        <taxon>Bacteria</taxon>
        <taxon>Bacillati</taxon>
        <taxon>Bacillota</taxon>
        <taxon>Clostridia</taxon>
        <taxon>Halanaerobiales</taxon>
        <taxon>Halanaerobiaceae</taxon>
        <taxon>Halanaerobium</taxon>
    </lineage>
</organism>
<evidence type="ECO:0000313" key="3">
    <source>
        <dbReference type="Proteomes" id="UP000185669"/>
    </source>
</evidence>
<feature type="transmembrane region" description="Helical" evidence="1">
    <location>
        <begin position="12"/>
        <end position="32"/>
    </location>
</feature>
<dbReference type="STRING" id="56779.SAMN05421834_10686"/>
<feature type="transmembrane region" description="Helical" evidence="1">
    <location>
        <begin position="137"/>
        <end position="161"/>
    </location>
</feature>